<dbReference type="InterPro" id="IPR052583">
    <property type="entry name" value="ATP-helicase/E3_Ub-Ligase"/>
</dbReference>
<dbReference type="OrthoDB" id="2801544at2759"/>
<dbReference type="EMBL" id="KZ819293">
    <property type="protein sequence ID" value="PWN97842.1"/>
    <property type="molecule type" value="Genomic_DNA"/>
</dbReference>
<dbReference type="InterPro" id="IPR013083">
    <property type="entry name" value="Znf_RING/FYVE/PHD"/>
</dbReference>
<protein>
    <recommendedName>
        <fullName evidence="9">RING-type domain-containing protein</fullName>
    </recommendedName>
</protein>
<proteinExistence type="predicted"/>
<evidence type="ECO:0000313" key="10">
    <source>
        <dbReference type="EMBL" id="PWN97842.1"/>
    </source>
</evidence>
<evidence type="ECO:0000259" key="9">
    <source>
        <dbReference type="PROSITE" id="PS50089"/>
    </source>
</evidence>
<evidence type="ECO:0000256" key="6">
    <source>
        <dbReference type="ARBA" id="ARBA00022840"/>
    </source>
</evidence>
<dbReference type="Gene3D" id="3.40.50.300">
    <property type="entry name" value="P-loop containing nucleotide triphosphate hydrolases"/>
    <property type="match status" value="1"/>
</dbReference>
<dbReference type="InterPro" id="IPR038718">
    <property type="entry name" value="SNF2-like_sf"/>
</dbReference>
<dbReference type="SUPFAM" id="SSF52540">
    <property type="entry name" value="P-loop containing nucleoside triphosphate hydrolases"/>
    <property type="match status" value="2"/>
</dbReference>
<feature type="region of interest" description="Disordered" evidence="8">
    <location>
        <begin position="1040"/>
        <end position="1075"/>
    </location>
</feature>
<dbReference type="STRING" id="58919.A0A316ZA59"/>
<name>A0A316ZA59_9BASI</name>
<evidence type="ECO:0000256" key="4">
    <source>
        <dbReference type="ARBA" id="ARBA00022801"/>
    </source>
</evidence>
<dbReference type="SUPFAM" id="SSF57850">
    <property type="entry name" value="RING/U-box"/>
    <property type="match status" value="1"/>
</dbReference>
<dbReference type="Proteomes" id="UP000245946">
    <property type="component" value="Unassembled WGS sequence"/>
</dbReference>
<keyword evidence="2" id="KW-0547">Nucleotide-binding</keyword>
<dbReference type="SMART" id="SM00184">
    <property type="entry name" value="RING"/>
    <property type="match status" value="1"/>
</dbReference>
<dbReference type="Pfam" id="PF00176">
    <property type="entry name" value="SNF2-rel_dom"/>
    <property type="match status" value="1"/>
</dbReference>
<accession>A0A316ZA59</accession>
<keyword evidence="6" id="KW-0067">ATP-binding</keyword>
<keyword evidence="1" id="KW-0479">Metal-binding</keyword>
<dbReference type="SMART" id="SM00487">
    <property type="entry name" value="DEXDc"/>
    <property type="match status" value="1"/>
</dbReference>
<dbReference type="InterPro" id="IPR001650">
    <property type="entry name" value="Helicase_C-like"/>
</dbReference>
<evidence type="ECO:0000256" key="3">
    <source>
        <dbReference type="ARBA" id="ARBA00022771"/>
    </source>
</evidence>
<evidence type="ECO:0000313" key="11">
    <source>
        <dbReference type="Proteomes" id="UP000245946"/>
    </source>
</evidence>
<dbReference type="GO" id="GO:0016787">
    <property type="term" value="F:hydrolase activity"/>
    <property type="evidence" value="ECO:0007669"/>
    <property type="project" value="UniProtKB-KW"/>
</dbReference>
<feature type="region of interest" description="Disordered" evidence="8">
    <location>
        <begin position="1"/>
        <end position="56"/>
    </location>
</feature>
<feature type="compositionally biased region" description="Low complexity" evidence="8">
    <location>
        <begin position="133"/>
        <end position="145"/>
    </location>
</feature>
<feature type="domain" description="RING-type" evidence="9">
    <location>
        <begin position="1150"/>
        <end position="1196"/>
    </location>
</feature>
<dbReference type="GO" id="GO:0008270">
    <property type="term" value="F:zinc ion binding"/>
    <property type="evidence" value="ECO:0007669"/>
    <property type="project" value="UniProtKB-KW"/>
</dbReference>
<dbReference type="PANTHER" id="PTHR45865:SF1">
    <property type="entry name" value="E3 UBIQUITIN-PROTEIN LIGASE SHPRH"/>
    <property type="match status" value="1"/>
</dbReference>
<sequence>MPASKARAAPRRSLRSAAQPAPPAEPEPVHDEESPPPPSGSFDAASLVPDEPPLELPEPIHLFSRTIKLAAGSKQSVHEGAVFVPTAYETLRRGLVDWFPEHASLRQLQSIASLTDPDRALWDRLHALIADDAAPPAEPSASASSSERKRPRKVKIELKARLRPSARVGKHCDLLCGSPASDHNVGAFELHVIASDEVCKSLYERGRFASGHTADTVDTVERPTLLLGHVVPAFARNDGTVASMAPELFQQEWLGFEKHSVRVTLEAPFLVPDILIGPAALHPVGRSVPFQGPAVAPGFRPVVRRDPIGGNEYTSDMRARVPPRSIVGQLSFSVQLQNAAFDYGRVPGADPYPRSETSGRERKLPRLLGPFLNRVLADPTGALKYDLSEPDFWSSGGGHYPQWTREECEDPGTFSALADLKAGSASKKLPLNNSIDVLLESCRPATDSPALYPPEALVPTPLKRYQAQAVAWMVRREKRSYQDAPMLYPQWTALSAKDVSDASSAVKAESDVRPKKKAKRASTASEVRSKSAGPTRASTIFYIDEVTGMPSLRPFRGLVSDRGGALCDGLGLGKSLETLSLIVMRPKGNVLDPSRSATLAAELPADLRPLPVRATLIVTPAALLEQWHAETAKHTPSLRVIRWQSSTLPWKANDLRTDTRAATHAFFEDDAYDVILTSYEQLSAELLRSTRVSKAESAQSPLLEILWHRIVLDEAQLIAGSSASAAEICSCLWRTASWVVTSTPCASIGELSGIFSFLDLDPFADPQAFETLVADGFEAGEAESIRRASGLCRNIMWRNSRVHVADQLGLPPSSEVVLTTKMTGLQRTIYEREAQLVKAQIEDAVKRGLKHVKHTLGPFQQLRQLLDHPQLAERLGYGSSDARRSFEDLTTNLMRRLTRELKVKRLERATLVLAIVAGQRAFEAEKRPGLWRGGVPVWTEDDINVQCRAALAACNTALDDEEQIGLDEQDLDDAAAVPELPRPKGTRRLTLEEAIYWLRTALGEKRLAPPQHYEPERMTIVFFQRDFVLQEKVDMTDPRYHPVSVDAGEELELRDDDDDGVFDSQPKKKKGRSEFEAPTLKANKLRGVEKRKRARAWHWVPRHKLETMVHRLQASKERADQLSHERAYLQSCIDEERQRNGGGNDEGAECMICLSVPDIRALLPCLHGGCFDCLLDLIKARNKKFEGSSAPCPICREPFMAKRIIQVLPKEDVVDAATAEFGCKIAGLVKDIQARLVADPSTKCVVFSVFKRMLRLVSEALEGCGIASMAFAGTEEAKSNALARFREDGQVLTVPLAQAEGAAGLTLTMANVSYFLEPVLDPSLESQAKGRLLRIGQTRPVTLVRVLIEGTIEPAIANMALARQLQMEDEEGNEDAAAAVTRGEKNDVSLAELVDVFNVASLDALEQAAAADRVARGQRLDDELLAFEAGEEDYSDSDDDLY</sequence>
<evidence type="ECO:0000256" key="5">
    <source>
        <dbReference type="ARBA" id="ARBA00022833"/>
    </source>
</evidence>
<dbReference type="RefSeq" id="XP_025598121.1">
    <property type="nucleotide sequence ID" value="XM_025744728.1"/>
</dbReference>
<evidence type="ECO:0000256" key="1">
    <source>
        <dbReference type="ARBA" id="ARBA00022723"/>
    </source>
</evidence>
<dbReference type="GO" id="GO:0005524">
    <property type="term" value="F:ATP binding"/>
    <property type="evidence" value="ECO:0007669"/>
    <property type="project" value="InterPro"/>
</dbReference>
<evidence type="ECO:0000256" key="2">
    <source>
        <dbReference type="ARBA" id="ARBA00022741"/>
    </source>
</evidence>
<feature type="region of interest" description="Disordered" evidence="8">
    <location>
        <begin position="133"/>
        <end position="154"/>
    </location>
</feature>
<dbReference type="InterPro" id="IPR014001">
    <property type="entry name" value="Helicase_ATP-bd"/>
</dbReference>
<gene>
    <name evidence="10" type="ORF">FA09DRAFT_346075</name>
</gene>
<dbReference type="InterPro" id="IPR027417">
    <property type="entry name" value="P-loop_NTPase"/>
</dbReference>
<dbReference type="PANTHER" id="PTHR45865">
    <property type="entry name" value="E3 UBIQUITIN-PROTEIN LIGASE SHPRH FAMILY MEMBER"/>
    <property type="match status" value="1"/>
</dbReference>
<dbReference type="InterPro" id="IPR000330">
    <property type="entry name" value="SNF2_N"/>
</dbReference>
<feature type="compositionally biased region" description="Acidic residues" evidence="8">
    <location>
        <begin position="1047"/>
        <end position="1061"/>
    </location>
</feature>
<dbReference type="CDD" id="cd18793">
    <property type="entry name" value="SF2_C_SNF"/>
    <property type="match status" value="1"/>
</dbReference>
<keyword evidence="11" id="KW-1185">Reference proteome</keyword>
<evidence type="ECO:0000256" key="7">
    <source>
        <dbReference type="PROSITE-ProRule" id="PRU00175"/>
    </source>
</evidence>
<dbReference type="InterPro" id="IPR001841">
    <property type="entry name" value="Znf_RING"/>
</dbReference>
<keyword evidence="4" id="KW-0378">Hydrolase</keyword>
<dbReference type="Gene3D" id="3.40.50.10810">
    <property type="entry name" value="Tandem AAA-ATPase domain"/>
    <property type="match status" value="1"/>
</dbReference>
<reference evidence="10 11" key="1">
    <citation type="journal article" date="2018" name="Mol. Biol. Evol.">
        <title>Broad Genomic Sampling Reveals a Smut Pathogenic Ancestry of the Fungal Clade Ustilaginomycotina.</title>
        <authorList>
            <person name="Kijpornyongpan T."/>
            <person name="Mondo S.J."/>
            <person name="Barry K."/>
            <person name="Sandor L."/>
            <person name="Lee J."/>
            <person name="Lipzen A."/>
            <person name="Pangilinan J."/>
            <person name="LaButti K."/>
            <person name="Hainaut M."/>
            <person name="Henrissat B."/>
            <person name="Grigoriev I.V."/>
            <person name="Spatafora J.W."/>
            <person name="Aime M.C."/>
        </authorList>
    </citation>
    <scope>NUCLEOTIDE SEQUENCE [LARGE SCALE GENOMIC DNA]</scope>
    <source>
        <strain evidence="10 11">MCA 4186</strain>
    </source>
</reference>
<dbReference type="InterPro" id="IPR049730">
    <property type="entry name" value="SNF2/RAD54-like_C"/>
</dbReference>
<dbReference type="GeneID" id="37272272"/>
<evidence type="ECO:0000256" key="8">
    <source>
        <dbReference type="SAM" id="MobiDB-lite"/>
    </source>
</evidence>
<dbReference type="Gene3D" id="3.30.40.10">
    <property type="entry name" value="Zinc/RING finger domain, C3HC4 (zinc finger)"/>
    <property type="match status" value="1"/>
</dbReference>
<dbReference type="Pfam" id="PF00271">
    <property type="entry name" value="Helicase_C"/>
    <property type="match status" value="1"/>
</dbReference>
<dbReference type="PROSITE" id="PS50089">
    <property type="entry name" value="ZF_RING_2"/>
    <property type="match status" value="1"/>
</dbReference>
<organism evidence="10 11">
    <name type="scientific">Tilletiopsis washingtonensis</name>
    <dbReference type="NCBI Taxonomy" id="58919"/>
    <lineage>
        <taxon>Eukaryota</taxon>
        <taxon>Fungi</taxon>
        <taxon>Dikarya</taxon>
        <taxon>Basidiomycota</taxon>
        <taxon>Ustilaginomycotina</taxon>
        <taxon>Exobasidiomycetes</taxon>
        <taxon>Entylomatales</taxon>
        <taxon>Entylomatales incertae sedis</taxon>
        <taxon>Tilletiopsis</taxon>
    </lineage>
</organism>
<keyword evidence="5" id="KW-0862">Zinc</keyword>
<keyword evidence="3 7" id="KW-0863">Zinc-finger</keyword>
<feature type="region of interest" description="Disordered" evidence="8">
    <location>
        <begin position="505"/>
        <end position="531"/>
    </location>
</feature>
<dbReference type="Pfam" id="PF00097">
    <property type="entry name" value="zf-C3HC4"/>
    <property type="match status" value="1"/>
</dbReference>
<dbReference type="InterPro" id="IPR018957">
    <property type="entry name" value="Znf_C3HC4_RING-type"/>
</dbReference>